<dbReference type="SUPFAM" id="SSF53448">
    <property type="entry name" value="Nucleotide-diphospho-sugar transferases"/>
    <property type="match status" value="1"/>
</dbReference>
<dbReference type="GO" id="GO:0006048">
    <property type="term" value="P:UDP-N-acetylglucosamine biosynthetic process"/>
    <property type="evidence" value="ECO:0007669"/>
    <property type="project" value="UniProtKB-UniPathway"/>
</dbReference>
<dbReference type="GO" id="GO:0008360">
    <property type="term" value="P:regulation of cell shape"/>
    <property type="evidence" value="ECO:0007669"/>
    <property type="project" value="UniProtKB-KW"/>
</dbReference>
<proteinExistence type="inferred from homology"/>
<comment type="pathway">
    <text evidence="2 20">Nucleotide-sugar biosynthesis; UDP-N-acetyl-alpha-D-glucosamine biosynthesis; N-acetyl-alpha-D-glucosamine 1-phosphate from alpha-D-glucosamine 6-phosphate (route II): step 2/2.</text>
</comment>
<dbReference type="InterPro" id="IPR050065">
    <property type="entry name" value="GlmU-like"/>
</dbReference>
<comment type="catalytic activity">
    <reaction evidence="17 20">
        <text>alpha-D-glucosamine 1-phosphate + acetyl-CoA = N-acetyl-alpha-D-glucosamine 1-phosphate + CoA + H(+)</text>
        <dbReference type="Rhea" id="RHEA:13725"/>
        <dbReference type="ChEBI" id="CHEBI:15378"/>
        <dbReference type="ChEBI" id="CHEBI:57287"/>
        <dbReference type="ChEBI" id="CHEBI:57288"/>
        <dbReference type="ChEBI" id="CHEBI:57776"/>
        <dbReference type="ChEBI" id="CHEBI:58516"/>
        <dbReference type="EC" id="2.3.1.157"/>
    </reaction>
</comment>
<evidence type="ECO:0000256" key="3">
    <source>
        <dbReference type="ARBA" id="ARBA00005208"/>
    </source>
</evidence>
<comment type="similarity">
    <text evidence="4 20">In the C-terminal section; belongs to the transferase hexapeptide repeat family.</text>
</comment>
<feature type="binding site" evidence="20">
    <location>
        <position position="377"/>
    </location>
    <ligand>
        <name>UDP-N-acetyl-alpha-D-glucosamine</name>
        <dbReference type="ChEBI" id="CHEBI:57705"/>
    </ligand>
</feature>
<feature type="binding site" evidence="20">
    <location>
        <position position="170"/>
    </location>
    <ligand>
        <name>UDP-N-acetyl-alpha-D-glucosamine</name>
        <dbReference type="ChEBI" id="CHEBI:57705"/>
    </ligand>
</feature>
<comment type="catalytic activity">
    <reaction evidence="18 20">
        <text>N-acetyl-alpha-D-glucosamine 1-phosphate + UTP + H(+) = UDP-N-acetyl-alpha-D-glucosamine + diphosphate</text>
        <dbReference type="Rhea" id="RHEA:13509"/>
        <dbReference type="ChEBI" id="CHEBI:15378"/>
        <dbReference type="ChEBI" id="CHEBI:33019"/>
        <dbReference type="ChEBI" id="CHEBI:46398"/>
        <dbReference type="ChEBI" id="CHEBI:57705"/>
        <dbReference type="ChEBI" id="CHEBI:57776"/>
        <dbReference type="EC" id="2.7.7.23"/>
    </reaction>
</comment>
<sequence>MSELVAIILAAGKGTRMRSKYPKVLHKVGGKPMLQHVIDAASAAGADKKVVIVGHEAELVEAMVGNQGTIALQAEQLGTGHAVMQTADALKDFHGTALILCGDTPLLDGEELKKFCEAHQESGAAATVLTAIMDDPFGYGRIVRDANGNVQGIVEQKDATEEQKAIKEINTGIYCMECPQMFDVLSTLTNDNAQGEYYLTDVLQKLNEAGAKVGGISTDDSDMVMGINSRKQLSVAEGVMRQRILDKLMDAGVTIMDPASTFIEASVKIGRDTVIYPYTWLEGTTEIGEDCEIGPNARFTNVKIGDDNHLQFIYGHDCEVKNHVTAGPYVHLRPDTVISDHVKIGNYVEVKNSNVGEGTKLPHLTYIGDSDIGSGVNMGCGCITVNYDGKKKHRTVIGDNAFVGCNTNLVAPVTVQANTYIGAGSTITKEVPENALGIARARQKNIEGWAEKYRNEGK</sequence>
<dbReference type="Pfam" id="PF00483">
    <property type="entry name" value="NTP_transferase"/>
    <property type="match status" value="1"/>
</dbReference>
<dbReference type="Pfam" id="PF00132">
    <property type="entry name" value="Hexapep"/>
    <property type="match status" value="1"/>
</dbReference>
<dbReference type="GO" id="GO:0071555">
    <property type="term" value="P:cell wall organization"/>
    <property type="evidence" value="ECO:0007669"/>
    <property type="project" value="UniProtKB-KW"/>
</dbReference>
<dbReference type="RefSeq" id="WP_303679113.1">
    <property type="nucleotide sequence ID" value="NZ_DAWEIQ010000002.1"/>
</dbReference>
<evidence type="ECO:0000256" key="19">
    <source>
        <dbReference type="ARBA" id="ARBA00049628"/>
    </source>
</evidence>
<dbReference type="GO" id="GO:0009252">
    <property type="term" value="P:peptidoglycan biosynthetic process"/>
    <property type="evidence" value="ECO:0007669"/>
    <property type="project" value="UniProtKB-UniRule"/>
</dbReference>
<comment type="caution">
    <text evidence="22">The sequence shown here is derived from an EMBL/GenBank/DDBJ whole genome shotgun (WGS) entry which is preliminary data.</text>
</comment>
<keyword evidence="6 20" id="KW-0963">Cytoplasm</keyword>
<feature type="region of interest" description="Pyrophosphorylase" evidence="20">
    <location>
        <begin position="1"/>
        <end position="230"/>
    </location>
</feature>
<feature type="binding site" evidence="20">
    <location>
        <position position="73"/>
    </location>
    <ligand>
        <name>UDP-N-acetyl-alpha-D-glucosamine</name>
        <dbReference type="ChEBI" id="CHEBI:57705"/>
    </ligand>
</feature>
<evidence type="ECO:0000256" key="11">
    <source>
        <dbReference type="ARBA" id="ARBA00022842"/>
    </source>
</evidence>
<feature type="region of interest" description="Linker" evidence="20">
    <location>
        <begin position="231"/>
        <end position="251"/>
    </location>
</feature>
<dbReference type="Proteomes" id="UP000186777">
    <property type="component" value="Unassembled WGS sequence"/>
</dbReference>
<evidence type="ECO:0000256" key="4">
    <source>
        <dbReference type="ARBA" id="ARBA00007707"/>
    </source>
</evidence>
<feature type="binding site" evidence="20">
    <location>
        <begin position="386"/>
        <end position="387"/>
    </location>
    <ligand>
        <name>acetyl-CoA</name>
        <dbReference type="ChEBI" id="CHEBI:57288"/>
    </ligand>
</feature>
<keyword evidence="9 20" id="KW-0479">Metal-binding</keyword>
<dbReference type="InterPro" id="IPR038009">
    <property type="entry name" value="GlmU_C_LbH"/>
</dbReference>
<dbReference type="NCBIfam" id="NF010934">
    <property type="entry name" value="PRK14354.1"/>
    <property type="match status" value="1"/>
</dbReference>
<feature type="binding site" evidence="20">
    <location>
        <position position="228"/>
    </location>
    <ligand>
        <name>UDP-N-acetyl-alpha-D-glucosamine</name>
        <dbReference type="ChEBI" id="CHEBI:57705"/>
    </ligand>
</feature>
<dbReference type="GO" id="GO:0016020">
    <property type="term" value="C:membrane"/>
    <property type="evidence" value="ECO:0007669"/>
    <property type="project" value="GOC"/>
</dbReference>
<dbReference type="UniPathway" id="UPA00973"/>
<organism evidence="22 23">
    <name type="scientific">Phascolarctobacterium succinatutens</name>
    <dbReference type="NCBI Taxonomy" id="626940"/>
    <lineage>
        <taxon>Bacteria</taxon>
        <taxon>Bacillati</taxon>
        <taxon>Bacillota</taxon>
        <taxon>Negativicutes</taxon>
        <taxon>Acidaminococcales</taxon>
        <taxon>Acidaminococcaceae</taxon>
        <taxon>Phascolarctobacterium</taxon>
    </lineage>
</organism>
<dbReference type="EMBL" id="MNTG01000001">
    <property type="protein sequence ID" value="OLA39430.1"/>
    <property type="molecule type" value="Genomic_DNA"/>
</dbReference>
<evidence type="ECO:0000313" key="23">
    <source>
        <dbReference type="Proteomes" id="UP000186777"/>
    </source>
</evidence>
<evidence type="ECO:0000256" key="2">
    <source>
        <dbReference type="ARBA" id="ARBA00005166"/>
    </source>
</evidence>
<dbReference type="GO" id="GO:0000902">
    <property type="term" value="P:cell morphogenesis"/>
    <property type="evidence" value="ECO:0007669"/>
    <property type="project" value="UniProtKB-UniRule"/>
</dbReference>
<evidence type="ECO:0000256" key="12">
    <source>
        <dbReference type="ARBA" id="ARBA00022960"/>
    </source>
</evidence>
<keyword evidence="12 20" id="KW-0133">Cell shape</keyword>
<dbReference type="Gene3D" id="2.160.10.10">
    <property type="entry name" value="Hexapeptide repeat proteins"/>
    <property type="match status" value="1"/>
</dbReference>
<evidence type="ECO:0000256" key="7">
    <source>
        <dbReference type="ARBA" id="ARBA00022679"/>
    </source>
</evidence>
<evidence type="ECO:0000259" key="21">
    <source>
        <dbReference type="Pfam" id="PF00483"/>
    </source>
</evidence>
<feature type="binding site" evidence="20">
    <location>
        <position position="103"/>
    </location>
    <ligand>
        <name>Mg(2+)</name>
        <dbReference type="ChEBI" id="CHEBI:18420"/>
    </ligand>
</feature>
<evidence type="ECO:0000256" key="15">
    <source>
        <dbReference type="ARBA" id="ARBA00023315"/>
    </source>
</evidence>
<feature type="binding site" evidence="20">
    <location>
        <position position="155"/>
    </location>
    <ligand>
        <name>UDP-N-acetyl-alpha-D-glucosamine</name>
        <dbReference type="ChEBI" id="CHEBI:57705"/>
    </ligand>
</feature>
<feature type="binding site" evidence="20">
    <location>
        <position position="23"/>
    </location>
    <ligand>
        <name>UDP-N-acetyl-alpha-D-glucosamine</name>
        <dbReference type="ChEBI" id="CHEBI:57705"/>
    </ligand>
</feature>
<dbReference type="InterPro" id="IPR005835">
    <property type="entry name" value="NTP_transferase_dom"/>
</dbReference>
<feature type="region of interest" description="N-acetyltransferase" evidence="20">
    <location>
        <begin position="252"/>
        <end position="458"/>
    </location>
</feature>
<feature type="binding site" evidence="20">
    <location>
        <position position="440"/>
    </location>
    <ligand>
        <name>acetyl-CoA</name>
        <dbReference type="ChEBI" id="CHEBI:57288"/>
    </ligand>
</feature>
<evidence type="ECO:0000256" key="18">
    <source>
        <dbReference type="ARBA" id="ARBA00048493"/>
    </source>
</evidence>
<dbReference type="CDD" id="cd02540">
    <property type="entry name" value="GT2_GlmU_N_bac"/>
    <property type="match status" value="1"/>
</dbReference>
<evidence type="ECO:0000256" key="13">
    <source>
        <dbReference type="ARBA" id="ARBA00022984"/>
    </source>
</evidence>
<evidence type="ECO:0000256" key="14">
    <source>
        <dbReference type="ARBA" id="ARBA00023268"/>
    </source>
</evidence>
<comment type="pathway">
    <text evidence="20">Bacterial outer membrane biogenesis; LPS lipid A biosynthesis.</text>
</comment>
<keyword evidence="16 20" id="KW-0961">Cell wall biogenesis/degradation</keyword>
<comment type="subunit">
    <text evidence="20">Homotrimer.</text>
</comment>
<dbReference type="GO" id="GO:0003977">
    <property type="term" value="F:UDP-N-acetylglucosamine diphosphorylase activity"/>
    <property type="evidence" value="ECO:0007669"/>
    <property type="project" value="UniProtKB-UniRule"/>
</dbReference>
<evidence type="ECO:0000256" key="9">
    <source>
        <dbReference type="ARBA" id="ARBA00022723"/>
    </source>
</evidence>
<feature type="binding site" evidence="20">
    <location>
        <position position="351"/>
    </location>
    <ligand>
        <name>UDP-N-acetyl-alpha-D-glucosamine</name>
        <dbReference type="ChEBI" id="CHEBI:57705"/>
    </ligand>
</feature>
<feature type="binding site" evidence="20">
    <location>
        <position position="140"/>
    </location>
    <ligand>
        <name>UDP-N-acetyl-alpha-D-glucosamine</name>
        <dbReference type="ChEBI" id="CHEBI:57705"/>
    </ligand>
</feature>
<accession>A0A1Q6RAT5</accession>
<feature type="active site" description="Proton acceptor" evidence="20">
    <location>
        <position position="363"/>
    </location>
</feature>
<dbReference type="STRING" id="626940.BHW43_00615"/>
<dbReference type="GO" id="GO:0009245">
    <property type="term" value="P:lipid A biosynthetic process"/>
    <property type="evidence" value="ECO:0007669"/>
    <property type="project" value="UniProtKB-UniRule"/>
</dbReference>
<dbReference type="EC" id="2.3.1.157" evidence="20"/>
<dbReference type="EC" id="2.7.7.23" evidence="20"/>
<evidence type="ECO:0000313" key="22">
    <source>
        <dbReference type="EMBL" id="OLA39430.1"/>
    </source>
</evidence>
<dbReference type="NCBIfam" id="TIGR01173">
    <property type="entry name" value="glmU"/>
    <property type="match status" value="1"/>
</dbReference>
<comment type="similarity">
    <text evidence="5 20">In the N-terminal section; belongs to the N-acetylglucosamine-1-phosphate uridyltransferase family.</text>
</comment>
<keyword evidence="7 20" id="KW-0808">Transferase</keyword>
<keyword evidence="15 20" id="KW-0012">Acyltransferase</keyword>
<protein>
    <recommendedName>
        <fullName evidence="20">Bifunctional protein GlmU</fullName>
    </recommendedName>
    <domain>
        <recommendedName>
            <fullName evidence="20">UDP-N-acetylglucosamine pyrophosphorylase</fullName>
            <ecNumber evidence="20">2.7.7.23</ecNumber>
        </recommendedName>
        <alternativeName>
            <fullName evidence="20">N-acetylglucosamine-1-phosphate uridyltransferase</fullName>
        </alternativeName>
    </domain>
    <domain>
        <recommendedName>
            <fullName evidence="20">Glucosamine-1-phosphate N-acetyltransferase</fullName>
            <ecNumber evidence="20">2.3.1.157</ecNumber>
        </recommendedName>
    </domain>
</protein>
<dbReference type="Gene3D" id="3.90.550.10">
    <property type="entry name" value="Spore Coat Polysaccharide Biosynthesis Protein SpsA, Chain A"/>
    <property type="match status" value="1"/>
</dbReference>
<comment type="pathway">
    <text evidence="3 20">Nucleotide-sugar biosynthesis; UDP-N-acetyl-alpha-D-glucosamine biosynthesis; UDP-N-acetyl-alpha-D-glucosamine from N-acetyl-alpha-D-glucosamine 1-phosphate: step 1/1.</text>
</comment>
<feature type="domain" description="Nucleotidyl transferase" evidence="21">
    <location>
        <begin position="6"/>
        <end position="215"/>
    </location>
</feature>
<dbReference type="InterPro" id="IPR011004">
    <property type="entry name" value="Trimer_LpxA-like_sf"/>
</dbReference>
<comment type="function">
    <text evidence="19 20">Catalyzes the last two sequential reactions in the de novo biosynthetic pathway for UDP-N-acetylglucosamine (UDP-GlcNAc). The C-terminal domain catalyzes the transfer of acetyl group from acetyl coenzyme A to glucosamine-1-phosphate (GlcN-1-P) to produce N-acetylglucosamine-1-phosphate (GlcNAc-1-P), which is converted into UDP-GlcNAc by the transfer of uridine 5-monophosphate (from uridine 5-triphosphate), a reaction catalyzed by the N-terminal domain.</text>
</comment>
<feature type="binding site" evidence="20">
    <location>
        <begin position="9"/>
        <end position="12"/>
    </location>
    <ligand>
        <name>UDP-N-acetyl-alpha-D-glucosamine</name>
        <dbReference type="ChEBI" id="CHEBI:57705"/>
    </ligand>
</feature>
<comment type="caution">
    <text evidence="20">Lacks conserved residue(s) required for the propagation of feature annotation.</text>
</comment>
<dbReference type="GO" id="GO:0005737">
    <property type="term" value="C:cytoplasm"/>
    <property type="evidence" value="ECO:0007669"/>
    <property type="project" value="UniProtKB-SubCell"/>
</dbReference>
<feature type="binding site" evidence="20">
    <location>
        <position position="228"/>
    </location>
    <ligand>
        <name>Mg(2+)</name>
        <dbReference type="ChEBI" id="CHEBI:18420"/>
    </ligand>
</feature>
<comment type="subcellular location">
    <subcellularLocation>
        <location evidence="1 20">Cytoplasm</location>
    </subcellularLocation>
</comment>
<name>A0A1Q6RAT5_9FIRM</name>
<dbReference type="PANTHER" id="PTHR43584:SF3">
    <property type="entry name" value="BIFUNCTIONAL PROTEIN GLMU"/>
    <property type="match status" value="1"/>
</dbReference>
<keyword evidence="10 20" id="KW-0677">Repeat</keyword>
<evidence type="ECO:0000256" key="10">
    <source>
        <dbReference type="ARBA" id="ARBA00022737"/>
    </source>
</evidence>
<dbReference type="CDD" id="cd03353">
    <property type="entry name" value="LbH_GlmU_C"/>
    <property type="match status" value="1"/>
</dbReference>
<keyword evidence="11 20" id="KW-0460">Magnesium</keyword>
<dbReference type="PANTHER" id="PTHR43584">
    <property type="entry name" value="NUCLEOTIDYL TRANSFERASE"/>
    <property type="match status" value="1"/>
</dbReference>
<evidence type="ECO:0000256" key="1">
    <source>
        <dbReference type="ARBA" id="ARBA00004496"/>
    </source>
</evidence>
<evidence type="ECO:0000256" key="20">
    <source>
        <dbReference type="HAMAP-Rule" id="MF_01631"/>
    </source>
</evidence>
<reference evidence="22 23" key="1">
    <citation type="journal article" date="2016" name="Nat. Biotechnol.">
        <title>Measurement of bacterial replication rates in microbial communities.</title>
        <authorList>
            <person name="Brown C.T."/>
            <person name="Olm M.R."/>
            <person name="Thomas B.C."/>
            <person name="Banfield J.F."/>
        </authorList>
    </citation>
    <scope>NUCLEOTIDE SEQUENCE [LARGE SCALE GENOMIC DNA]</scope>
    <source>
        <strain evidence="22">46_33</strain>
    </source>
</reference>
<feature type="binding site" evidence="20">
    <location>
        <begin position="78"/>
        <end position="79"/>
    </location>
    <ligand>
        <name>UDP-N-acetyl-alpha-D-glucosamine</name>
        <dbReference type="ChEBI" id="CHEBI:57705"/>
    </ligand>
</feature>
<dbReference type="InterPro" id="IPR001451">
    <property type="entry name" value="Hexapep"/>
</dbReference>
<dbReference type="GO" id="GO:0019134">
    <property type="term" value="F:glucosamine-1-phosphate N-acetyltransferase activity"/>
    <property type="evidence" value="ECO:0007669"/>
    <property type="project" value="UniProtKB-UniRule"/>
</dbReference>
<dbReference type="SUPFAM" id="SSF51161">
    <property type="entry name" value="Trimeric LpxA-like enzymes"/>
    <property type="match status" value="1"/>
</dbReference>
<keyword evidence="14 20" id="KW-0511">Multifunctional enzyme</keyword>
<evidence type="ECO:0000256" key="17">
    <source>
        <dbReference type="ARBA" id="ARBA00048247"/>
    </source>
</evidence>
<dbReference type="HAMAP" id="MF_01631">
    <property type="entry name" value="GlmU"/>
    <property type="match status" value="1"/>
</dbReference>
<gene>
    <name evidence="20" type="primary">glmU</name>
    <name evidence="22" type="ORF">BHW43_00615</name>
</gene>
<feature type="binding site" evidence="20">
    <location>
        <position position="423"/>
    </location>
    <ligand>
        <name>acetyl-CoA</name>
        <dbReference type="ChEBI" id="CHEBI:57288"/>
    </ligand>
</feature>
<dbReference type="InterPro" id="IPR029044">
    <property type="entry name" value="Nucleotide-diphossugar_trans"/>
</dbReference>
<dbReference type="AlphaFoldDB" id="A0A1Q6RAT5"/>
<dbReference type="UniPathway" id="UPA00113">
    <property type="reaction ID" value="UER00532"/>
</dbReference>
<evidence type="ECO:0000256" key="6">
    <source>
        <dbReference type="ARBA" id="ARBA00022490"/>
    </source>
</evidence>
<evidence type="ECO:0000256" key="8">
    <source>
        <dbReference type="ARBA" id="ARBA00022695"/>
    </source>
</evidence>
<keyword evidence="8 20" id="KW-0548">Nucleotidyltransferase</keyword>
<dbReference type="GO" id="GO:0000287">
    <property type="term" value="F:magnesium ion binding"/>
    <property type="evidence" value="ECO:0007669"/>
    <property type="project" value="UniProtKB-UniRule"/>
</dbReference>
<comment type="cofactor">
    <cofactor evidence="20">
        <name>Mg(2+)</name>
        <dbReference type="ChEBI" id="CHEBI:18420"/>
    </cofactor>
    <text evidence="20">Binds 1 Mg(2+) ion per subunit.</text>
</comment>
<dbReference type="InterPro" id="IPR005882">
    <property type="entry name" value="Bifunctional_GlmU"/>
</dbReference>
<keyword evidence="13 20" id="KW-0573">Peptidoglycan synthesis</keyword>
<evidence type="ECO:0000256" key="16">
    <source>
        <dbReference type="ARBA" id="ARBA00023316"/>
    </source>
</evidence>
<feature type="binding site" evidence="20">
    <location>
        <position position="366"/>
    </location>
    <ligand>
        <name>UDP-N-acetyl-alpha-D-glucosamine</name>
        <dbReference type="ChEBI" id="CHEBI:57705"/>
    </ligand>
</feature>
<evidence type="ECO:0000256" key="5">
    <source>
        <dbReference type="ARBA" id="ARBA00007947"/>
    </source>
</evidence>
<feature type="binding site" evidence="20">
    <location>
        <position position="333"/>
    </location>
    <ligand>
        <name>UDP-N-acetyl-alpha-D-glucosamine</name>
        <dbReference type="ChEBI" id="CHEBI:57705"/>
    </ligand>
</feature>